<dbReference type="InterPro" id="IPR015943">
    <property type="entry name" value="WD40/YVTN_repeat-like_dom_sf"/>
</dbReference>
<comment type="caution">
    <text evidence="5">The sequence shown here is derived from an EMBL/GenBank/DDBJ whole genome shotgun (WGS) entry which is preliminary data.</text>
</comment>
<dbReference type="Pfam" id="PF00400">
    <property type="entry name" value="WD40"/>
    <property type="match status" value="13"/>
</dbReference>
<gene>
    <name evidence="5" type="ORF">BGZ99_008597</name>
</gene>
<dbReference type="SMART" id="SM00320">
    <property type="entry name" value="WD40"/>
    <property type="match status" value="15"/>
</dbReference>
<reference evidence="5" key="1">
    <citation type="journal article" date="2020" name="Fungal Divers.">
        <title>Resolving the Mortierellaceae phylogeny through synthesis of multi-gene phylogenetics and phylogenomics.</title>
        <authorList>
            <person name="Vandepol N."/>
            <person name="Liber J."/>
            <person name="Desiro A."/>
            <person name="Na H."/>
            <person name="Kennedy M."/>
            <person name="Barry K."/>
            <person name="Grigoriev I.V."/>
            <person name="Miller A.N."/>
            <person name="O'Donnell K."/>
            <person name="Stajich J.E."/>
            <person name="Bonito G."/>
        </authorList>
    </citation>
    <scope>NUCLEOTIDE SEQUENCE</scope>
    <source>
        <strain evidence="5">REB-010B</strain>
    </source>
</reference>
<evidence type="ECO:0000313" key="6">
    <source>
        <dbReference type="Proteomes" id="UP000738325"/>
    </source>
</evidence>
<dbReference type="PRINTS" id="PR00320">
    <property type="entry name" value="GPROTEINBRPT"/>
</dbReference>
<dbReference type="CDD" id="cd00200">
    <property type="entry name" value="WD40"/>
    <property type="match status" value="2"/>
</dbReference>
<dbReference type="InterPro" id="IPR020472">
    <property type="entry name" value="WD40_PAC1"/>
</dbReference>
<evidence type="ECO:0000256" key="4">
    <source>
        <dbReference type="SAM" id="MobiDB-lite"/>
    </source>
</evidence>
<dbReference type="Pfam" id="PF00805">
    <property type="entry name" value="Pentapeptide"/>
    <property type="match status" value="1"/>
</dbReference>
<keyword evidence="1 3" id="KW-0853">WD repeat</keyword>
<dbReference type="PROSITE" id="PS00678">
    <property type="entry name" value="WD_REPEATS_1"/>
    <property type="match status" value="7"/>
</dbReference>
<feature type="region of interest" description="Disordered" evidence="4">
    <location>
        <begin position="424"/>
        <end position="454"/>
    </location>
</feature>
<feature type="repeat" description="WD" evidence="3">
    <location>
        <begin position="631"/>
        <end position="667"/>
    </location>
</feature>
<dbReference type="InterPro" id="IPR001680">
    <property type="entry name" value="WD40_rpt"/>
</dbReference>
<dbReference type="Proteomes" id="UP000738325">
    <property type="component" value="Unassembled WGS sequence"/>
</dbReference>
<keyword evidence="2" id="KW-0677">Repeat</keyword>
<keyword evidence="6" id="KW-1185">Reference proteome</keyword>
<feature type="repeat" description="WD" evidence="3">
    <location>
        <begin position="883"/>
        <end position="919"/>
    </location>
</feature>
<accession>A0A9P6UPM0</accession>
<sequence>EGSSSRPWKMVPPLVKSSPLLDRVQKKPDIRPCLREFRRRRLLDQEQRNALYIPPQAKASRERPDDELFDLTSKVNEFLAGDQKVLLIMGDSGAGKSTFNLELECSLWDAYDKDKKRIPLLVTLPAIDKPEQDLIAKHLRRYDFNEEQIRELKSYHEFILICDGYDECQQKGNLYTSNRLNQPGEWNAQMVISCRSEYLGHDYRFRFQPGDRNNWTGAALLQEAVIVPFSENQVRHYIITFVVKNAPRWRVTDYLQAFDRIPGLKSLVTNPFLLTLSVSVLPDMVDLGDNLSSIKVTRVALYDKFMEQWVGRGMVRLQDKKLSENDREAFEDLCSGGFSQNAIRFTKDLSVAIFENQNGAPVVEYSPFHDTDKWQHAFFSHIDGKNLLREACPIIRIGSSNQYRFIHRSVLEYGLARAVFEPLQRGREEQSNRRPAGSVRQQWSMNPDSEAEHEASVANELIPNSTSPLCQRSFVKEPSILQFLAERVQQEPIFKKELLFYIKQSKLDKGWDIPAANAITILVKAGIRFNGEDLKGIQIPGADLSGGEFDSAQLQGADLRRATLCNVWLRQADLGNAQMEGVDFGEQPYLTEQSLVQCCTFSPNGMACAVSLDHGEINIYDTSTWTKTYTLQGHRGPVKCVVYSPNGQQIATGSFERTVRLWDAETGAPGLILSGHTGWVLSVVYSPSGQQIASGSSDGTVRLWDAQTGSPGFILSDHTSWVKSVAYSPSGHQIASGSWDSTVQLWDAQTGALGLTLKGHTHGVNSVVYSPSGQQIASGSDDATVRLWDAQTGAPGLTLRGDNYIVTSVAYSPSGQQIASGSYSKTVRLWDTQTGAPGSILSGHTRDVTSVAYSPNSQQIASSSVDKTVRLWDAQAGAHGLILGEHTSGIRSIAYSPSGQQIASGSSDGTVQLWDAQTGAQGPILSGHTDRVSIIAYSPSGHQIASSDWGNTVRLWDTQTGAPGPILSGHTNKVWSVAYSPSGHQIATGSFDKTVRLWDAQTGSPGSILSGHTGCVLSVVFSPSGQQIASGSDDDTVWLWNTRTGANDLILRGHTSSVENIAYSPSGQQIASASYDEVRLWDAQTGAPGPIISDFDDEVRSVMYSPSGHQIAMYGEEGPVWLWDAQTGAPGPVLSGHIDIIRSVVYSPSGQQIVSSSEDETVRVWDVDSGRCLAALNDFHGLVTSIAWDLTPNSSCFVTGCRDGSISKWQVIDEEGHYNVRLQWSTMHDKLAVSNTSLRGVQGLSRMNIRLLEQRGAVGRSIPLLSFEMASKMLTSIASVALKLRAAARQINFPPPFSPQVVQQIWSG</sequence>
<dbReference type="PANTHER" id="PTHR22847">
    <property type="entry name" value="WD40 REPEAT PROTEIN"/>
    <property type="match status" value="1"/>
</dbReference>
<feature type="repeat" description="WD" evidence="3">
    <location>
        <begin position="925"/>
        <end position="961"/>
    </location>
</feature>
<feature type="repeat" description="WD" evidence="3">
    <location>
        <begin position="841"/>
        <end position="873"/>
    </location>
</feature>
<feature type="repeat" description="WD" evidence="3">
    <location>
        <begin position="1009"/>
        <end position="1050"/>
    </location>
</feature>
<dbReference type="EMBL" id="JAAAIP010000676">
    <property type="protein sequence ID" value="KAG0313758.1"/>
    <property type="molecule type" value="Genomic_DNA"/>
</dbReference>
<dbReference type="SUPFAM" id="SSF141571">
    <property type="entry name" value="Pentapeptide repeat-like"/>
    <property type="match status" value="1"/>
</dbReference>
<dbReference type="InterPro" id="IPR027417">
    <property type="entry name" value="P-loop_NTPase"/>
</dbReference>
<dbReference type="InterPro" id="IPR019775">
    <property type="entry name" value="WD40_repeat_CS"/>
</dbReference>
<dbReference type="PANTHER" id="PTHR22847:SF637">
    <property type="entry name" value="WD REPEAT DOMAIN 5B"/>
    <property type="match status" value="1"/>
</dbReference>
<evidence type="ECO:0000256" key="3">
    <source>
        <dbReference type="PROSITE-ProRule" id="PRU00221"/>
    </source>
</evidence>
<dbReference type="InterPro" id="IPR001646">
    <property type="entry name" value="5peptide_repeat"/>
</dbReference>
<feature type="repeat" description="WD" evidence="3">
    <location>
        <begin position="1134"/>
        <end position="1175"/>
    </location>
</feature>
<dbReference type="PROSITE" id="PS50082">
    <property type="entry name" value="WD_REPEATS_2"/>
    <property type="match status" value="12"/>
</dbReference>
<dbReference type="PROSITE" id="PS50294">
    <property type="entry name" value="WD_REPEATS_REGION"/>
    <property type="match status" value="11"/>
</dbReference>
<evidence type="ECO:0000256" key="1">
    <source>
        <dbReference type="ARBA" id="ARBA00022574"/>
    </source>
</evidence>
<dbReference type="SUPFAM" id="SSF50978">
    <property type="entry name" value="WD40 repeat-like"/>
    <property type="match status" value="2"/>
</dbReference>
<name>A0A9P6UPM0_9FUNG</name>
<dbReference type="GO" id="GO:1990234">
    <property type="term" value="C:transferase complex"/>
    <property type="evidence" value="ECO:0007669"/>
    <property type="project" value="UniProtKB-ARBA"/>
</dbReference>
<evidence type="ECO:0000256" key="2">
    <source>
        <dbReference type="ARBA" id="ARBA00022737"/>
    </source>
</evidence>
<dbReference type="OrthoDB" id="538223at2759"/>
<feature type="repeat" description="WD" evidence="3">
    <location>
        <begin position="1051"/>
        <end position="1076"/>
    </location>
</feature>
<feature type="repeat" description="WD" evidence="3">
    <location>
        <begin position="673"/>
        <end position="710"/>
    </location>
</feature>
<evidence type="ECO:0008006" key="7">
    <source>
        <dbReference type="Google" id="ProtNLM"/>
    </source>
</evidence>
<proteinExistence type="predicted"/>
<organism evidence="5 6">
    <name type="scientific">Dissophora globulifera</name>
    <dbReference type="NCBI Taxonomy" id="979702"/>
    <lineage>
        <taxon>Eukaryota</taxon>
        <taxon>Fungi</taxon>
        <taxon>Fungi incertae sedis</taxon>
        <taxon>Mucoromycota</taxon>
        <taxon>Mortierellomycotina</taxon>
        <taxon>Mortierellomycetes</taxon>
        <taxon>Mortierellales</taxon>
        <taxon>Mortierellaceae</taxon>
        <taxon>Dissophora</taxon>
    </lineage>
</organism>
<dbReference type="Gene3D" id="2.130.10.10">
    <property type="entry name" value="YVTN repeat-like/Quinoprotein amine dehydrogenase"/>
    <property type="match status" value="6"/>
</dbReference>
<feature type="repeat" description="WD" evidence="3">
    <location>
        <begin position="715"/>
        <end position="756"/>
    </location>
</feature>
<feature type="non-terminal residue" evidence="5">
    <location>
        <position position="1"/>
    </location>
</feature>
<feature type="repeat" description="WD" evidence="3">
    <location>
        <begin position="799"/>
        <end position="835"/>
    </location>
</feature>
<dbReference type="Gene3D" id="3.40.50.300">
    <property type="entry name" value="P-loop containing nucleotide triphosphate hydrolases"/>
    <property type="match status" value="1"/>
</dbReference>
<dbReference type="Gene3D" id="2.160.20.80">
    <property type="entry name" value="E3 ubiquitin-protein ligase SopA"/>
    <property type="match status" value="1"/>
</dbReference>
<evidence type="ECO:0000313" key="5">
    <source>
        <dbReference type="EMBL" id="KAG0313758.1"/>
    </source>
</evidence>
<dbReference type="InterPro" id="IPR036322">
    <property type="entry name" value="WD40_repeat_dom_sf"/>
</dbReference>
<feature type="repeat" description="WD" evidence="3">
    <location>
        <begin position="757"/>
        <end position="798"/>
    </location>
</feature>
<protein>
    <recommendedName>
        <fullName evidence="7">WD40 repeat-like protein</fullName>
    </recommendedName>
</protein>
<feature type="repeat" description="WD" evidence="3">
    <location>
        <begin position="967"/>
        <end position="1008"/>
    </location>
</feature>